<dbReference type="Proteomes" id="UP000794436">
    <property type="component" value="Unassembled WGS sequence"/>
</dbReference>
<protein>
    <submittedName>
        <fullName evidence="1">Uncharacterized protein</fullName>
    </submittedName>
</protein>
<accession>A0A8K1FIW3</accession>
<dbReference type="AlphaFoldDB" id="A0A8K1FIW3"/>
<proteinExistence type="predicted"/>
<organism evidence="1 2">
    <name type="scientific">Pythium oligandrum</name>
    <name type="common">Mycoparasitic fungus</name>
    <dbReference type="NCBI Taxonomy" id="41045"/>
    <lineage>
        <taxon>Eukaryota</taxon>
        <taxon>Sar</taxon>
        <taxon>Stramenopiles</taxon>
        <taxon>Oomycota</taxon>
        <taxon>Peronosporomycetes</taxon>
        <taxon>Pythiales</taxon>
        <taxon>Pythiaceae</taxon>
        <taxon>Pythium</taxon>
    </lineage>
</organism>
<evidence type="ECO:0000313" key="1">
    <source>
        <dbReference type="EMBL" id="TMW65430.1"/>
    </source>
</evidence>
<gene>
    <name evidence="1" type="ORF">Poli38472_008072</name>
</gene>
<sequence>MGGTMYVPRPYEHHEVLPALTHVELAVLSNRDHIKSSYSETWTQHLCQLPPSVYRQLVSVSADVDLQCDADWCVRTLTQLTNLRELHIRVASDTLAEGVLRAIPSTVQVLTVEAVHVGVPGFGLSRNVHASVASADTQAPLWRTALSRMQAVPHRSRSFLKWLTGAVSSVRVLTLLGVTWDRAYTPHFRQVTELSVHACYFLHVQIHAADLVELPQLVKLRLEKQVDLIDQESLDATKTLVQRLHTFEPHTIHWEKFYFTARLPLSADSPLRHLVWPVNARPEFDVLPQLPWLEELDLSRLSCHPSRVDWSPLLLGLPRLRLLVLSPWMDCESLRRGRSSFPLLGKLLHPVENCWWTMQAKCVYFGSE</sequence>
<evidence type="ECO:0000313" key="2">
    <source>
        <dbReference type="Proteomes" id="UP000794436"/>
    </source>
</evidence>
<keyword evidence="2" id="KW-1185">Reference proteome</keyword>
<reference evidence="1" key="1">
    <citation type="submission" date="2019-03" db="EMBL/GenBank/DDBJ databases">
        <title>Long read genome sequence of the mycoparasitic Pythium oligandrum ATCC 38472 isolated from sugarbeet rhizosphere.</title>
        <authorList>
            <person name="Gaulin E."/>
        </authorList>
    </citation>
    <scope>NUCLEOTIDE SEQUENCE</scope>
    <source>
        <strain evidence="1">ATCC 38472_TT</strain>
    </source>
</reference>
<name>A0A8K1FIW3_PYTOL</name>
<comment type="caution">
    <text evidence="1">The sequence shown here is derived from an EMBL/GenBank/DDBJ whole genome shotgun (WGS) entry which is preliminary data.</text>
</comment>
<dbReference type="EMBL" id="SPLM01000037">
    <property type="protein sequence ID" value="TMW65430.1"/>
    <property type="molecule type" value="Genomic_DNA"/>
</dbReference>